<dbReference type="PRINTS" id="PR00755">
    <property type="entry name" value="AFLATOXINBRP"/>
</dbReference>
<accession>A0A9P8CNB5</accession>
<gene>
    <name evidence="9" type="ORF">F5Z01DRAFT_269011</name>
</gene>
<dbReference type="GO" id="GO:0000981">
    <property type="term" value="F:DNA-binding transcription factor activity, RNA polymerase II-specific"/>
    <property type="evidence" value="ECO:0007669"/>
    <property type="project" value="InterPro"/>
</dbReference>
<dbReference type="InterPro" id="IPR001138">
    <property type="entry name" value="Zn2Cys6_DnaBD"/>
</dbReference>
<dbReference type="SMART" id="SM00066">
    <property type="entry name" value="GAL4"/>
    <property type="match status" value="1"/>
</dbReference>
<evidence type="ECO:0000256" key="3">
    <source>
        <dbReference type="ARBA" id="ARBA00023015"/>
    </source>
</evidence>
<dbReference type="PROSITE" id="PS50048">
    <property type="entry name" value="ZN2_CY6_FUNGAL_2"/>
    <property type="match status" value="1"/>
</dbReference>
<organism evidence="9 10">
    <name type="scientific">Emericellopsis atlantica</name>
    <dbReference type="NCBI Taxonomy" id="2614577"/>
    <lineage>
        <taxon>Eukaryota</taxon>
        <taxon>Fungi</taxon>
        <taxon>Dikarya</taxon>
        <taxon>Ascomycota</taxon>
        <taxon>Pezizomycotina</taxon>
        <taxon>Sordariomycetes</taxon>
        <taxon>Hypocreomycetidae</taxon>
        <taxon>Hypocreales</taxon>
        <taxon>Bionectriaceae</taxon>
        <taxon>Emericellopsis</taxon>
    </lineage>
</organism>
<comment type="subcellular location">
    <subcellularLocation>
        <location evidence="1">Nucleus</location>
    </subcellularLocation>
</comment>
<dbReference type="GO" id="GO:0008270">
    <property type="term" value="F:zinc ion binding"/>
    <property type="evidence" value="ECO:0007669"/>
    <property type="project" value="InterPro"/>
</dbReference>
<dbReference type="GO" id="GO:0003677">
    <property type="term" value="F:DNA binding"/>
    <property type="evidence" value="ECO:0007669"/>
    <property type="project" value="InterPro"/>
</dbReference>
<dbReference type="CDD" id="cd12148">
    <property type="entry name" value="fungal_TF_MHR"/>
    <property type="match status" value="1"/>
</dbReference>
<feature type="compositionally biased region" description="Gly residues" evidence="7">
    <location>
        <begin position="162"/>
        <end position="172"/>
    </location>
</feature>
<evidence type="ECO:0000256" key="1">
    <source>
        <dbReference type="ARBA" id="ARBA00004123"/>
    </source>
</evidence>
<dbReference type="GO" id="GO:0006351">
    <property type="term" value="P:DNA-templated transcription"/>
    <property type="evidence" value="ECO:0007669"/>
    <property type="project" value="InterPro"/>
</dbReference>
<dbReference type="Proteomes" id="UP000887229">
    <property type="component" value="Unassembled WGS sequence"/>
</dbReference>
<feature type="region of interest" description="Disordered" evidence="7">
    <location>
        <begin position="1"/>
        <end position="37"/>
    </location>
</feature>
<dbReference type="PANTHER" id="PTHR47338:SF27">
    <property type="entry name" value="ZN(II)2CYS6 TRANSCRIPTION FACTOR (EUROFUNG)"/>
    <property type="match status" value="1"/>
</dbReference>
<dbReference type="GeneID" id="70289564"/>
<dbReference type="PANTHER" id="PTHR47338">
    <property type="entry name" value="ZN(II)2CYS6 TRANSCRIPTION FACTOR (EUROFUNG)-RELATED"/>
    <property type="match status" value="1"/>
</dbReference>
<dbReference type="OrthoDB" id="39175at2759"/>
<feature type="compositionally biased region" description="Polar residues" evidence="7">
    <location>
        <begin position="926"/>
        <end position="935"/>
    </location>
</feature>
<dbReference type="PROSITE" id="PS00463">
    <property type="entry name" value="ZN2_CY6_FUNGAL_1"/>
    <property type="match status" value="1"/>
</dbReference>
<evidence type="ECO:0000256" key="6">
    <source>
        <dbReference type="ARBA" id="ARBA00023242"/>
    </source>
</evidence>
<evidence type="ECO:0000256" key="2">
    <source>
        <dbReference type="ARBA" id="ARBA00022723"/>
    </source>
</evidence>
<dbReference type="SMART" id="SM00906">
    <property type="entry name" value="Fungal_trans"/>
    <property type="match status" value="1"/>
</dbReference>
<dbReference type="InterPro" id="IPR036864">
    <property type="entry name" value="Zn2-C6_fun-type_DNA-bd_sf"/>
</dbReference>
<keyword evidence="10" id="KW-1185">Reference proteome</keyword>
<comment type="caution">
    <text evidence="9">The sequence shown here is derived from an EMBL/GenBank/DDBJ whole genome shotgun (WGS) entry which is preliminary data.</text>
</comment>
<dbReference type="SUPFAM" id="SSF57701">
    <property type="entry name" value="Zn2/Cys6 DNA-binding domain"/>
    <property type="match status" value="1"/>
</dbReference>
<feature type="compositionally biased region" description="Low complexity" evidence="7">
    <location>
        <begin position="909"/>
        <end position="922"/>
    </location>
</feature>
<dbReference type="CDD" id="cd00067">
    <property type="entry name" value="GAL4"/>
    <property type="match status" value="1"/>
</dbReference>
<evidence type="ECO:0000259" key="8">
    <source>
        <dbReference type="PROSITE" id="PS50048"/>
    </source>
</evidence>
<sequence>MYGQPPHSRHLHAGQQHQQPFDPNGALPIDPQSQAAMGAPDFTAFPYAFQQPGLHDPNAMMVVQSQPATVSPAAYAPDGMRHSQQQHMATTPTAPIDSAVVVDSISRSSMDGGRVVTKKAGMTTPTAVDANQERNTPNADPLDDKASDHFEPSNVNRADGTDLGGRAKGGAKTGDAQPAWTELKTKAGKERKRLPLACIACRRKKIRCSGEKPACKHCLRSRVPCVYKVTTRKAAPRTDYMAMLDKRLKRMEERIIKVVPKSDRDSTTISSVTRAVVRPGIPGTENTNGRTSAKKRGAEEAFGPSLEAWATRHSSGEEGIAALPNAFEDDENQLFQEGSDALPSKELQEHLAEVYFDNVYGQSYPLLHKPSYMRKLKSNSLPPVLVLAVCAVAARFSSSPKLNSPTRQFLRGEEWAAPARDICTRRYESPNITLLTCLLILGLHEMGTCQGGRSWALGGQAIRMAFALQLHKDLEYDPTARNNSVKLSFVDREIRRRIMWSCFIMDRFNSSGSERPMFIKEENILIPLPVKERHFLLDMPAVTETLNGHVLSTTPSREDAGGDASENLGVAAFVIRAIALWGRIVVHMNQGGKELDPQPLWSPASQFARLGREADEFPHSLPEPLRYSAHNVALHQNHQTTNMFLFLHVICQQNILFLGRSAIQPAPNRPEHFVVASRSKALAAATQISEILKTSEEARVAVTAPFATYCAFSSTTVHIRGIASGNPAVKAAAEANATTNIRFMRKMMKHWGMFHWMEEDIRMQYRVVLDKAKQGATMDELTESAPILQYGDWFNRYPHGVSDADYVDPAAKRKKEKGADGVLEQKPELQSVEEFFTQLSSPKTAEKPNENQPNKGAKRKASKKSMASIKTAPPPPLHGEAPLSSQSAPPAPDQRTTPHAQHQPPPLPSQHQQQQQRRPSAPVVGQENSPHMFQPMVTTHPAQSASFHAMSPANSSNVDQHFYQAQQGQQPFFQPDMIGINMQQQPQQQQQQQHAGVVQPSMEQHLSFGNYTLDHGTPPHSQIMDGWNGAQGHAQPGGVMPMAHAHQGQPQGGLNGEPWYMSYDLQQGDGVSNAVPGHPEQYNAMFAANGMAAPNPLGGLRHAP</sequence>
<keyword evidence="6" id="KW-0539">Nucleus</keyword>
<feature type="region of interest" description="Disordered" evidence="7">
    <location>
        <begin position="124"/>
        <end position="178"/>
    </location>
</feature>
<dbReference type="InterPro" id="IPR007219">
    <property type="entry name" value="XnlR_reg_dom"/>
</dbReference>
<keyword evidence="4" id="KW-0843">Virulence</keyword>
<evidence type="ECO:0000256" key="5">
    <source>
        <dbReference type="ARBA" id="ARBA00023163"/>
    </source>
</evidence>
<name>A0A9P8CNB5_9HYPO</name>
<protein>
    <submittedName>
        <fullName evidence="9">Fungal-specific transcription factor domain-containing protein</fullName>
    </submittedName>
</protein>
<dbReference type="AlphaFoldDB" id="A0A9P8CNB5"/>
<dbReference type="InterPro" id="IPR050815">
    <property type="entry name" value="TF_fung"/>
</dbReference>
<keyword evidence="5" id="KW-0804">Transcription</keyword>
<feature type="compositionally biased region" description="Low complexity" evidence="7">
    <location>
        <begin position="881"/>
        <end position="902"/>
    </location>
</feature>
<feature type="region of interest" description="Disordered" evidence="7">
    <location>
        <begin position="838"/>
        <end position="935"/>
    </location>
</feature>
<reference evidence="9" key="1">
    <citation type="journal article" date="2021" name="IMA Fungus">
        <title>Genomic characterization of three marine fungi, including Emericellopsis atlantica sp. nov. with signatures of a generalist lifestyle and marine biomass degradation.</title>
        <authorList>
            <person name="Hagestad O.C."/>
            <person name="Hou L."/>
            <person name="Andersen J.H."/>
            <person name="Hansen E.H."/>
            <person name="Altermark B."/>
            <person name="Li C."/>
            <person name="Kuhnert E."/>
            <person name="Cox R.J."/>
            <person name="Crous P.W."/>
            <person name="Spatafora J.W."/>
            <person name="Lail K."/>
            <person name="Amirebrahimi M."/>
            <person name="Lipzen A."/>
            <person name="Pangilinan J."/>
            <person name="Andreopoulos W."/>
            <person name="Hayes R.D."/>
            <person name="Ng V."/>
            <person name="Grigoriev I.V."/>
            <person name="Jackson S.A."/>
            <person name="Sutton T.D.S."/>
            <person name="Dobson A.D.W."/>
            <person name="Rama T."/>
        </authorList>
    </citation>
    <scope>NUCLEOTIDE SEQUENCE</scope>
    <source>
        <strain evidence="9">TS7</strain>
    </source>
</reference>
<evidence type="ECO:0000313" key="9">
    <source>
        <dbReference type="EMBL" id="KAG9251536.1"/>
    </source>
</evidence>
<keyword evidence="2" id="KW-0479">Metal-binding</keyword>
<dbReference type="GO" id="GO:0005634">
    <property type="term" value="C:nucleus"/>
    <property type="evidence" value="ECO:0007669"/>
    <property type="project" value="UniProtKB-SubCell"/>
</dbReference>
<dbReference type="EMBL" id="MU251267">
    <property type="protein sequence ID" value="KAG9251536.1"/>
    <property type="molecule type" value="Genomic_DNA"/>
</dbReference>
<evidence type="ECO:0000313" key="10">
    <source>
        <dbReference type="Proteomes" id="UP000887229"/>
    </source>
</evidence>
<dbReference type="Pfam" id="PF04082">
    <property type="entry name" value="Fungal_trans"/>
    <property type="match status" value="1"/>
</dbReference>
<dbReference type="RefSeq" id="XP_046115460.1">
    <property type="nucleotide sequence ID" value="XM_046258661.1"/>
</dbReference>
<feature type="domain" description="Zn(2)-C6 fungal-type" evidence="8">
    <location>
        <begin position="197"/>
        <end position="227"/>
    </location>
</feature>
<dbReference type="Gene3D" id="4.10.240.10">
    <property type="entry name" value="Zn(2)-C6 fungal-type DNA-binding domain"/>
    <property type="match status" value="1"/>
</dbReference>
<dbReference type="Pfam" id="PF00172">
    <property type="entry name" value="Zn_clus"/>
    <property type="match status" value="1"/>
</dbReference>
<evidence type="ECO:0000256" key="4">
    <source>
        <dbReference type="ARBA" id="ARBA00023026"/>
    </source>
</evidence>
<proteinExistence type="predicted"/>
<evidence type="ECO:0000256" key="7">
    <source>
        <dbReference type="SAM" id="MobiDB-lite"/>
    </source>
</evidence>
<keyword evidence="3" id="KW-0805">Transcription regulation</keyword>
<feature type="compositionally biased region" description="Basic and acidic residues" evidence="7">
    <location>
        <begin position="142"/>
        <end position="151"/>
    </location>
</feature>